<evidence type="ECO:0000313" key="8">
    <source>
        <dbReference type="Proteomes" id="UP000440614"/>
    </source>
</evidence>
<evidence type="ECO:0000313" key="4">
    <source>
        <dbReference type="EMBL" id="RHD89342.1"/>
    </source>
</evidence>
<accession>A0A2J6A5G5</accession>
<evidence type="ECO:0000313" key="5">
    <source>
        <dbReference type="EMBL" id="UYU67797.1"/>
    </source>
</evidence>
<evidence type="ECO:0000313" key="6">
    <source>
        <dbReference type="Proteomes" id="UP000284785"/>
    </source>
</evidence>
<name>A0A2J6A5G5_BACT4</name>
<dbReference type="AlphaFoldDB" id="A0A2J6A5G5"/>
<dbReference type="Proteomes" id="UP000440614">
    <property type="component" value="Unassembled WGS sequence"/>
</dbReference>
<dbReference type="Proteomes" id="UP001200544">
    <property type="component" value="Unassembled WGS sequence"/>
</dbReference>
<evidence type="ECO:0000313" key="7">
    <source>
        <dbReference type="Proteomes" id="UP000436858"/>
    </source>
</evidence>
<dbReference type="Proteomes" id="UP000436858">
    <property type="component" value="Unassembled WGS sequence"/>
</dbReference>
<proteinExistence type="predicted"/>
<reference evidence="3" key="4">
    <citation type="submission" date="2021-07" db="EMBL/GenBank/DDBJ databases">
        <title>Comparative genomics of Bacteroides fragilis group isolates reveals species-dependent resistance mechanisms and validates clinical tools for resistance prediction.</title>
        <authorList>
            <person name="Wallace M.J."/>
            <person name="Jean S."/>
            <person name="Wallace M.A."/>
            <person name="Carey-Ann B.D."/>
            <person name="Dantas G."/>
        </authorList>
    </citation>
    <scope>NUCLEOTIDE SEQUENCE</scope>
    <source>
        <strain evidence="3">BJH_160</strain>
    </source>
</reference>
<evidence type="ECO:0000313" key="9">
    <source>
        <dbReference type="Proteomes" id="UP001156218"/>
    </source>
</evidence>
<evidence type="ECO:0000313" key="3">
    <source>
        <dbReference type="EMBL" id="MCE9237279.1"/>
    </source>
</evidence>
<protein>
    <submittedName>
        <fullName evidence="4">Uncharacterized protein</fullName>
    </submittedName>
</protein>
<dbReference type="Proteomes" id="UP001156218">
    <property type="component" value="Chromosome"/>
</dbReference>
<dbReference type="RefSeq" id="WP_011107478.1">
    <property type="nucleotide sequence ID" value="NZ_CABJDH010000005.1"/>
</dbReference>
<reference evidence="5 9" key="3">
    <citation type="submission" date="2021-06" db="EMBL/GenBank/DDBJ databases">
        <title>Interrogation of the integrated mobile genetic elements in gut-associated Bacteroides with a consensus prediction approach.</title>
        <authorList>
            <person name="Campbell D.E."/>
            <person name="Leigh J.R."/>
            <person name="Kim T."/>
            <person name="England W."/>
            <person name="Whitaker R.J."/>
            <person name="Degnan P.H."/>
        </authorList>
    </citation>
    <scope>NUCLEOTIDE SEQUENCE [LARGE SCALE GENOMIC DNA]</scope>
    <source>
        <strain evidence="5 9">WAL8669</strain>
    </source>
</reference>
<dbReference type="EMBL" id="CP083680">
    <property type="protein sequence ID" value="UYU67797.1"/>
    <property type="molecule type" value="Genomic_DNA"/>
</dbReference>
<dbReference type="EMBL" id="QSJP01000005">
    <property type="protein sequence ID" value="RHD89342.1"/>
    <property type="molecule type" value="Genomic_DNA"/>
</dbReference>
<reference evidence="7 8" key="2">
    <citation type="journal article" date="2019" name="Nat. Med.">
        <title>A library of human gut bacterial isolates paired with longitudinal multiomics data enables mechanistic microbiome research.</title>
        <authorList>
            <person name="Poyet M."/>
            <person name="Groussin M."/>
            <person name="Gibbons S.M."/>
            <person name="Avila-Pacheco J."/>
            <person name="Jiang X."/>
            <person name="Kearney S.M."/>
            <person name="Perrotta A.R."/>
            <person name="Berdy B."/>
            <person name="Zhao S."/>
            <person name="Lieberman T.D."/>
            <person name="Swanson P.K."/>
            <person name="Smith M."/>
            <person name="Roesemann S."/>
            <person name="Alexander J.E."/>
            <person name="Rich S.A."/>
            <person name="Livny J."/>
            <person name="Vlamakis H."/>
            <person name="Clish C."/>
            <person name="Bullock K."/>
            <person name="Deik A."/>
            <person name="Scott J."/>
            <person name="Pierce K.A."/>
            <person name="Xavier R.J."/>
            <person name="Alm E.J."/>
        </authorList>
    </citation>
    <scope>NUCLEOTIDE SEQUENCE [LARGE SCALE GENOMIC DNA]</scope>
    <source>
        <strain evidence="2 7">BIOML-A162</strain>
        <strain evidence="1 8">BIOML-A188</strain>
    </source>
</reference>
<dbReference type="EMBL" id="WCSY01000001">
    <property type="protein sequence ID" value="KAB4316274.1"/>
    <property type="molecule type" value="Genomic_DNA"/>
</dbReference>
<reference evidence="4 6" key="1">
    <citation type="submission" date="2018-08" db="EMBL/GenBank/DDBJ databases">
        <title>A genome reference for cultivated species of the human gut microbiota.</title>
        <authorList>
            <person name="Zou Y."/>
            <person name="Xue W."/>
            <person name="Luo G."/>
        </authorList>
    </citation>
    <scope>NUCLEOTIDE SEQUENCE [LARGE SCALE GENOMIC DNA]</scope>
    <source>
        <strain evidence="4 6">AM30-26</strain>
    </source>
</reference>
<dbReference type="EMBL" id="WCRY01000013">
    <property type="protein sequence ID" value="KAB4480832.1"/>
    <property type="molecule type" value="Genomic_DNA"/>
</dbReference>
<gene>
    <name evidence="4" type="ORF">DW780_08360</name>
    <name evidence="2" type="ORF">GAN91_14595</name>
    <name evidence="1" type="ORF">GAO51_02065</name>
    <name evidence="3" type="ORF">K0H07_08930</name>
    <name evidence="5" type="ORF">KQP68_05850</name>
</gene>
<dbReference type="EMBL" id="JAHYQA010000004">
    <property type="protein sequence ID" value="MCE9237279.1"/>
    <property type="molecule type" value="Genomic_DNA"/>
</dbReference>
<organism evidence="4 6">
    <name type="scientific">Bacteroides thetaiotaomicron</name>
    <dbReference type="NCBI Taxonomy" id="818"/>
    <lineage>
        <taxon>Bacteria</taxon>
        <taxon>Pseudomonadati</taxon>
        <taxon>Bacteroidota</taxon>
        <taxon>Bacteroidia</taxon>
        <taxon>Bacteroidales</taxon>
        <taxon>Bacteroidaceae</taxon>
        <taxon>Bacteroides</taxon>
    </lineage>
</organism>
<dbReference type="Proteomes" id="UP000284785">
    <property type="component" value="Unassembled WGS sequence"/>
</dbReference>
<evidence type="ECO:0000313" key="2">
    <source>
        <dbReference type="EMBL" id="KAB4480832.1"/>
    </source>
</evidence>
<sequence length="91" mass="10485">MLLQELHIYSEQSSSNTKVSIKNKDGEILFEYCYSNDAIPTFNPIELLRLSLEGDIGVLFQMKTSISQKSKKDDFRISCEQSRSETSRMNQ</sequence>
<evidence type="ECO:0000313" key="1">
    <source>
        <dbReference type="EMBL" id="KAB4316274.1"/>
    </source>
</evidence>
<dbReference type="GeneID" id="60926808"/>